<dbReference type="Pfam" id="PF13332">
    <property type="entry name" value="Fil_haemagg_2"/>
    <property type="match status" value="6"/>
</dbReference>
<accession>A0A2T7AWU8</accession>
<dbReference type="NCBIfam" id="TIGR01901">
    <property type="entry name" value="adhes_NPXG"/>
    <property type="match status" value="1"/>
</dbReference>
<keyword evidence="3 8" id="KW-0732">Signal</keyword>
<dbReference type="FunFam" id="2.160.20.10:FF:000048">
    <property type="entry name" value="tRNA nuclease CdiA"/>
    <property type="match status" value="1"/>
</dbReference>
<organism evidence="11 12">
    <name type="scientific">Cronobacter muytjensii</name>
    <dbReference type="NCBI Taxonomy" id="413501"/>
    <lineage>
        <taxon>Bacteria</taxon>
        <taxon>Pseudomonadati</taxon>
        <taxon>Pseudomonadota</taxon>
        <taxon>Gammaproteobacteria</taxon>
        <taxon>Enterobacterales</taxon>
        <taxon>Enterobacteriaceae</taxon>
        <taxon>Cronobacter</taxon>
    </lineage>
</organism>
<feature type="compositionally biased region" description="Polar residues" evidence="7">
    <location>
        <begin position="3801"/>
        <end position="3819"/>
    </location>
</feature>
<evidence type="ECO:0000256" key="4">
    <source>
        <dbReference type="ARBA" id="ARBA00022913"/>
    </source>
</evidence>
<reference evidence="10 13" key="2">
    <citation type="submission" date="2019-08" db="EMBL/GenBank/DDBJ databases">
        <title>Prevalence, distribution, and phylogeny of type two toxin-antitoxin genes possessed by Cronobacter species where C. sakazakii homologs follow sequence type lineages.</title>
        <authorList>
            <person name="Finkelstein S."/>
            <person name="Negrete F."/>
            <person name="Jang H."/>
            <person name="Gopinath G.R."/>
            <person name="Tall B.D."/>
        </authorList>
    </citation>
    <scope>NUCLEOTIDE SEQUENCE [LARGE SCALE GENOMIC DNA]</scope>
    <source>
        <strain evidence="10 13">MOD1_GK1257</strain>
    </source>
</reference>
<dbReference type="SUPFAM" id="SSF51126">
    <property type="entry name" value="Pectin lyase-like"/>
    <property type="match status" value="1"/>
</dbReference>
<evidence type="ECO:0000256" key="8">
    <source>
        <dbReference type="SAM" id="SignalP"/>
    </source>
</evidence>
<dbReference type="InterPro" id="IPR008638">
    <property type="entry name" value="FhaB/CdiA-like_TPS"/>
</dbReference>
<evidence type="ECO:0000313" key="12">
    <source>
        <dbReference type="Proteomes" id="UP000244378"/>
    </source>
</evidence>
<evidence type="ECO:0000313" key="10">
    <source>
        <dbReference type="EMBL" id="KAB0884771.1"/>
    </source>
</evidence>
<comment type="subcellular location">
    <subcellularLocation>
        <location evidence="1">Target cell</location>
        <location evidence="1">Target cell cytoplasm</location>
    </subcellularLocation>
</comment>
<dbReference type="Pfam" id="PF05594">
    <property type="entry name" value="Fil_haemagg"/>
    <property type="match status" value="14"/>
</dbReference>
<dbReference type="Proteomes" id="UP000244378">
    <property type="component" value="Unassembled WGS sequence"/>
</dbReference>
<dbReference type="Pfam" id="PF13930">
    <property type="entry name" value="Endonuclea_NS_2"/>
    <property type="match status" value="1"/>
</dbReference>
<comment type="caution">
    <text evidence="11">The sequence shown here is derived from an EMBL/GenBank/DDBJ whole genome shotgun (WGS) entry which is preliminary data.</text>
</comment>
<feature type="signal peptide" evidence="8">
    <location>
        <begin position="1"/>
        <end position="33"/>
    </location>
</feature>
<dbReference type="InterPro" id="IPR025157">
    <property type="entry name" value="Hemagglutinin_rpt"/>
</dbReference>
<feature type="domain" description="Filamentous haemagglutinin FhaB/tRNA nuclease CdiA-like TPS" evidence="9">
    <location>
        <begin position="48"/>
        <end position="170"/>
    </location>
</feature>
<evidence type="ECO:0000313" key="13">
    <source>
        <dbReference type="Proteomes" id="UP000469927"/>
    </source>
</evidence>
<evidence type="ECO:0000256" key="5">
    <source>
        <dbReference type="ARBA" id="ARBA00023026"/>
    </source>
</evidence>
<evidence type="ECO:0000313" key="11">
    <source>
        <dbReference type="EMBL" id="PUX16696.1"/>
    </source>
</evidence>
<dbReference type="EMBL" id="WAGD01000009">
    <property type="protein sequence ID" value="KAB0884771.1"/>
    <property type="molecule type" value="Genomic_DNA"/>
</dbReference>
<dbReference type="InterPro" id="IPR008619">
    <property type="entry name" value="Filamentous_hemagglutn_rpt"/>
</dbReference>
<evidence type="ECO:0000259" key="9">
    <source>
        <dbReference type="SMART" id="SM00912"/>
    </source>
</evidence>
<name>A0A2T7AWU8_9ENTR</name>
<dbReference type="Pfam" id="PF05860">
    <property type="entry name" value="TPS"/>
    <property type="match status" value="1"/>
</dbReference>
<dbReference type="InterPro" id="IPR012334">
    <property type="entry name" value="Pectin_lyas_fold"/>
</dbReference>
<dbReference type="GO" id="GO:0030430">
    <property type="term" value="C:host cell cytoplasm"/>
    <property type="evidence" value="ECO:0007669"/>
    <property type="project" value="UniProtKB-ARBA"/>
</dbReference>
<feature type="region of interest" description="Disordered" evidence="7">
    <location>
        <begin position="3791"/>
        <end position="3819"/>
    </location>
</feature>
<evidence type="ECO:0000256" key="2">
    <source>
        <dbReference type="ARBA" id="ARBA00022656"/>
    </source>
</evidence>
<dbReference type="OrthoDB" id="2664633at2"/>
<evidence type="ECO:0000256" key="1">
    <source>
        <dbReference type="ARBA" id="ARBA00004219"/>
    </source>
</evidence>
<evidence type="ECO:0000256" key="3">
    <source>
        <dbReference type="ARBA" id="ARBA00022729"/>
    </source>
</evidence>
<dbReference type="GO" id="GO:0090729">
    <property type="term" value="F:toxin activity"/>
    <property type="evidence" value="ECO:0007669"/>
    <property type="project" value="UniProtKB-KW"/>
</dbReference>
<proteinExistence type="inferred from homology"/>
<dbReference type="InterPro" id="IPR010069">
    <property type="entry name" value="CdiA_FHA1_rpt"/>
</dbReference>
<dbReference type="SMART" id="SM00912">
    <property type="entry name" value="Haemagg_act"/>
    <property type="match status" value="1"/>
</dbReference>
<dbReference type="RefSeq" id="WP_083605378.1">
    <property type="nucleotide sequence ID" value="NZ_JADKNN010000010.1"/>
</dbReference>
<evidence type="ECO:0000256" key="6">
    <source>
        <dbReference type="ARBA" id="ARBA00024043"/>
    </source>
</evidence>
<dbReference type="Proteomes" id="UP000469927">
    <property type="component" value="Unassembled WGS sequence"/>
</dbReference>
<feature type="chain" id="PRO_5015570414" evidence="8">
    <location>
        <begin position="34"/>
        <end position="4364"/>
    </location>
</feature>
<comment type="similarity">
    <text evidence="6">In the N-terminal section; belongs to the CdiA toxin family.</text>
</comment>
<dbReference type="InterPro" id="IPR011050">
    <property type="entry name" value="Pectin_lyase_fold/virulence"/>
</dbReference>
<dbReference type="Gene3D" id="2.160.20.10">
    <property type="entry name" value="Single-stranded right-handed beta-helix, Pectin lyase-like"/>
    <property type="match status" value="1"/>
</dbReference>
<sequence length="4364" mass="446094">MDTRQPPVRFSARLLSYLIISLLVWQPVAPAFAAAMTPTGPTGMDKAANGVPVVNIARPNAAGISHNQFKDYNVGQEGVILNNATGQMNQTQLGGLIQNNPNLRAGQEARGIINEVTGGSRSRLNGYTEVAGKAANVMVANPYGITCNGCGFINTPNVTLTTGKPTFDAAGNLATLDVTRGTITVEGKGLDASQSDALSIISRATEVNAAIHARDLNVTVGANRVGANGSRTAIAGEGAAPVVAVDTGALGGMYANRIRLVSGDNGVGVNLGNLNARQGDITLDASGRLAVKNSLASGTLTAKGDNVTLSGEHKTGGALVVSSRGDVALRDASLASDGAITLTAGGTLSSAASTLTSGQSQTLKGNAVTLDNASRVDARNDVTLNGGALENQAQVSAGGSAQLSGERFTNSGQIAAKGRLETRTTRLTNSGTLQGNGVNVESDAVTNSGTLQSGAELALNTSTLDQQGTLSARGDAALTARDSLNNRASAKILTDGTLTVNAGTLVQNGTLSGTKGIQARTERTSSGKGALTTSQGDIRLEATQDADLNGQTMAAGNLTLTVDAVTTQQGAQLQSGRDLTITARDAMLNGTQAAKGALDVTAQRLSHGGKSGAAATRVTAQERLANSGTLLGDALTLRGKQITNRGLLQGDRALSLFADRLDNLNGGTLYSAASLTLSLPELTNQGQITTDGDLTLRGAQLTNGGLLQSQRALELAYDSFDNLSGGTLYSVRDLHLAIPTLTNQGLISTDGDLSLRGQSLVNSGEINGVNFTGDIASLHNTGRLLADNALTLRADTLSSDGTLAAEQVTIAADQLQNQGLMQGNRALNVTAGDTDNQGALRTGGTLALEGSTLTNGGELSATTLLLTLAKHADNRGKLVATDALRLTTPAFINSGTLAAATLELGSDAVTNRGTLQGTGEIRAHGKQFDNQQGGVVLAGGALTLVSDTLTNAGLLQGDTLALTARDWRNDGNALGQNGVTANIAGTLTNRGNVLSQQAMTVNAGHADNGGALMAKVLALHGDLQNSGLLQGSDALTWDGASLTNAAEGQLTGGNTLALNGTTLANQGQMQARAVTVTGDSLRNGGTLQATDSLTAALGQQLDNQGKLLSQNQARVSAATLINDGALAARALTIQAPDVTNRGTLAGNDSLTFTTRNLYNGAGGQIATGGGLTLDLDRLENQGELSVNGGLTLRANSLTNGGDIQAGALDLTLNGALDNSGRLIADGRAQMKAGTLTNSGSLAGEEVSLGAASIRNGGLIQGAHSAGATAQTLTNDASGTWLSGGALTLHGADLINAGQMQGDTLTLTGNSLDNRGVINGIHGVTGTLQGALTSDGQIVSRGDATLTAGSLTGSGRLVADNLTLRADTLTNNGLWQGTTALNATGDTITTGANARTLSGGTLTLDAGTLTTGGTLQGQQVTVDADTWTHGGALISLGGLGAQTQGTLTNNGSLLSQGAATVTAGELANNGDLLSQGALTLDGQRLTNRGALQGDTLTAYQNQINNQGSMTGAQGLTLTARPQPRMARMLLAAPARELINGANGALLTGGTLRIDSGAVTNAGRWQGQHILLNAQRLDHSGAIQSADGLNITLSGDLNSLAGSKITALGTAALDAFAMTNKGEWSAKNLTLTGNSLRNDGAITGVNGLTATIGNDVTQASNGKLLTGGALTLNAGAVNNQGAMQGGTLGITTGGLTNSGRLQGDNGATLIARGALTNNVGGQVISRQALAVTTPVLVNNGLMQGGGTTRVDATTSARNDGKLLSGGQLTLTTPQFTGAGWLQATTLILNAANATNSGTWLADQGTLTGTTLTNQGTAQGGALTVNYGTLNNNGTLLGNNQLTVNANQVNQQATGKLFSGGDLLIGSSGLNAAGQLVALGNLTLKLTSAFTNTNALAAGKTLTVTSNGAIDNRGVMQGQAVNVSAGGALTNNGQITTGSGASTLGGSSVALNGAGTLQGGGDVNIASRGNITVDGFTGTRGSLTLTAPGSIINTALLYAANNLALYANSITNQRGDILAGNSLWMQKDAAGNANAEVVNTSGNIETQNGDITIKTGHLLNQRDGFTTKVNEKSFDNTDIGVISVKFDDIAKEKLEYRTYEHCTGGRNEHCYTHAVFRLKKPYDDITKALSQKEVIVSSDGGAARISAGKNISINASRLDNIASNIMAGNNVSLIGGSFNNSSVTSGQTSVYQVYRLTWKCDYDCDGYEWYDIPSYTSVGSLRKHYSVVTNSGYVEYVAQPEQITESTEGQTYRAVIQAGGNVTANFADNISNTSTTANAGKVSNTITAPSLNTLSHQSIGGSVQKQALAGGAAVAVNSPEWKDQLQGALQQINGGGALENSAGGTSLANISTSKAGKANLGSVGGLANAGVTAASAGNIAGGALASYQSKPVDTRAYPLPSGNNGFFVVSDNPKSPYLINVNPKLDGLGELDPALFGDLNKLLGVQPGAAPRETRASFTNEKQFLGSSYMLGRLNLNPEYDYRFLGDAAFDTRYVSNTLLNQTGNRYLNGVGSDLQQMQYLMDSAAAQQKSLGLQFGVALTREQIASLDKSILWWESATVNGETVMIPKLYLSPKDVTVNNGSVIAGNNVSLKGGDITSSGSTLLARQDLKLDSQNSISNLNDGLMKAGGSLNLSAIGDINNISSAISGKTVALESTEGSINNITLAEQTSIDARNKHSSVMLKDTTLGSRATISAQDSLALQAGKNITLTGANLASGGDLLMNAWGDIAVNANQVNDAYGQSGFRNNTNTSRSSVTYQGSSISAGGNLGIKAGDNLRVAASDIKAGGSAALAAGGDLNLDALQTSNNNRSGKRETHSTGLDRTTVSAGDNLTLSAGRDINAHAAALAAENNIGIQAGRDVNLEAEATTAGDSYRSKKKTTINESVRQQGTELASGGNTVIVAGRDVNTEATQVLAKKDIGIAAQNNINLLTATESNYSFKEKKTTKKGFLSKKTTHTVEEHSSTDEAATLLSGDNVALKAGNDLLVRGSAVTASGDVALKANGDVTVEAATEKASDYSMKKTTKSGVFGGGMGITIGSQSAKETRKGAKLTQSDSRSVIGTTAGNVIIEAGDKAKLVATNIVAGRETADTTRKTGHIDVKANDIEIVAGKDIITGSVKQESKSSGFGISFSNPVIDAIRNVRDITKMGGSNITKAKTAAGEAAAAFADITGGGLQASLPVSYGKSSSKSEMHYAGEYSVGNTLTSAGNVQLTANGKKGQGDIVISGSKIGAKEAAIIDANRNVDITTSTDHQISSSKSSSKSWSITDAAPTIGSAIRAVSGGPNNGSSILPFGFGKNNSKENNETTAQTGSQITAKDIYIDSKDGHVNVSGSSLAAINDLILSSKNGDITVGTGNNHVVQESSGSQTKIGTLGGDGYSGTVGWSNNKYASQLDRNQQSTLRSQLASRDGNVTLQAGKDVAIDGADISAGKSVTLSGENVRLDVSEDTLKTHNESSNTQYGVTASVSGWAVAAAQAVENAARSVEDKRDPRLSAIYAAQAGLSTASQTVLSDMNPSAFKVNVSATVGSSNQQQDYHSQAQQGSSIKAGENVAITAKKDIEGAGVNIAGKNVNLNAGRDISLSTAQDMERLKNHSGGSQASLGAGFSLGGSQNGITIEAGASSYSNKDKGNSLTHHNSVVTAEDTLTVHTGRDATLQGAELRGESVKADIGRDLLISSQQDKNQYDSKTSSGGVSVSVCVPPICAGNFVQGSANAAGGKVTHDFKSVIEQSGIFAGTGGFDVHVGEHTQLNGAVIASDADATKNRLDTGTLGWNDIHNKSQTSGNQFAVSVSGGMTKDASDKLKPTSSGLPGTSLASVSDSDSNITHSAVSQGAVIIRDKDKQTQDVAELSRDTAHAHKALENNFDKASIQDKLDIQNQASALGTQALDAWRQSQLEAGKDKIRATMQARGELDGLTDAQINDKIAQSDQYKEVDKQYGVGSDFWRNGSAITGLLAGALGGNVKGGMAAGAAPYVAGLIKSVANGSEPARIALHTLASAVLVKAQGGNAAAGAAGGFVAASSSAALSLAFYNKKPEELSPDEKTVVVNLVAALGAAGGSMAAGNSTGIGSGANAARVEVENNSVGDLHDQLVSGESQIDKFKKQLKIDEEKFSQENCAGISAEACTVKFYDHRRKELNEISSFTADFVPGIGTLKSVAEAESALDYLEAAASLIPGERVAAGALKAAKKALVKGNLDEALKFIYKADNEIIAVSGRKGNWSKELNNPLPNKTYKVDGNKTYVTDNHGRVASVEADLSLLTKDRNKYQQCKAGKCGVSGDEGGHLIASIFGGLGEKLNIVPMNGNLNKGAWKQMENTWATALKEGKQVKVKIDPVYSEIGGRPESFNVSYSINGGQPIEKTFINAPGGK</sequence>
<gene>
    <name evidence="11" type="ORF">AUN14_05395</name>
    <name evidence="10" type="ORF">FZI19_03725</name>
</gene>
<evidence type="ECO:0000256" key="7">
    <source>
        <dbReference type="SAM" id="MobiDB-lite"/>
    </source>
</evidence>
<keyword evidence="2" id="KW-0800">Toxin</keyword>
<keyword evidence="5" id="KW-0843">Virulence</keyword>
<reference evidence="11 12" key="1">
    <citation type="submission" date="2016-12" db="EMBL/GenBank/DDBJ databases">
        <title>Analysis of the Molecular Diversity Among Cronobacter Species Isolated from Filth Flies Using a Pan Genomic DNA Microarray.</title>
        <authorList>
            <person name="Pava-Ripoll M."/>
            <person name="Tall B."/>
            <person name="Farber J."/>
            <person name="Fanning S."/>
            <person name="Lehner A."/>
            <person name="Stephan R."/>
            <person name="Pagotto F."/>
            <person name="Iverson C."/>
            <person name="Ziobro G."/>
            <person name="Miller A."/>
            <person name="Pearson R."/>
            <person name="Yan Q."/>
            <person name="Kim M."/>
            <person name="Jeong S."/>
            <person name="Park J."/>
            <person name="Jun S."/>
            <person name="Choi H."/>
            <person name="Chung T."/>
            <person name="Yoo Y."/>
            <person name="Park E."/>
            <person name="Hwang S."/>
            <person name="Lee B."/>
            <person name="Sathyamoorthy V."/>
            <person name="Carter L."/>
            <person name="Mammel M."/>
            <person name="Jackson S."/>
            <person name="Kothary M."/>
            <person name="Patel I."/>
            <person name="Grim C."/>
            <person name="Gopinath G."/>
            <person name="Gangiredla J."/>
            <person name="Chase H."/>
        </authorList>
    </citation>
    <scope>NUCLEOTIDE SEQUENCE [LARGE SCALE GENOMIC DNA]</scope>
    <source>
        <strain evidence="11 12">MOD1-Md1s</strain>
    </source>
</reference>
<feature type="region of interest" description="Disordered" evidence="7">
    <location>
        <begin position="2801"/>
        <end position="2821"/>
    </location>
</feature>
<keyword evidence="13" id="KW-1185">Reference proteome</keyword>
<dbReference type="InterPro" id="IPR044927">
    <property type="entry name" value="Endonuclea_NS_2"/>
</dbReference>
<dbReference type="EMBL" id="MSAE01000006">
    <property type="protein sequence ID" value="PUX16696.1"/>
    <property type="molecule type" value="Genomic_DNA"/>
</dbReference>
<keyword evidence="4" id="KW-1266">Target cell cytoplasm</keyword>
<dbReference type="GO" id="GO:0004521">
    <property type="term" value="F:RNA endonuclease activity"/>
    <property type="evidence" value="ECO:0007669"/>
    <property type="project" value="UniProtKB-ARBA"/>
</dbReference>
<protein>
    <submittedName>
        <fullName evidence="11">Filamentous hemagglutinin N-terminal domain-containing protein</fullName>
    </submittedName>
</protein>
<dbReference type="NCBIfam" id="TIGR01731">
    <property type="entry name" value="fil_hemag_20aa"/>
    <property type="match status" value="29"/>
</dbReference>